<dbReference type="FunFam" id="1.10.287.210:FF:000001">
    <property type="entry name" value="Envelope glycoprotein gp160"/>
    <property type="match status" value="1"/>
</dbReference>
<evidence type="ECO:0000313" key="37">
    <source>
        <dbReference type="EMBL" id="AJW33618.1"/>
    </source>
</evidence>
<keyword evidence="29 32" id="KW-0899">Viral immunoevasion</keyword>
<keyword evidence="12 32" id="KW-1162">Viral penetration into host cytoplasm</keyword>
<dbReference type="EMBL" id="KJ952598">
    <property type="protein sequence ID" value="AJW33762.1"/>
    <property type="molecule type" value="Genomic_DNA"/>
</dbReference>
<keyword evidence="19 32" id="KW-1043">Host membrane</keyword>
<dbReference type="GO" id="GO:0016020">
    <property type="term" value="C:membrane"/>
    <property type="evidence" value="ECO:0007669"/>
    <property type="project" value="UniProtKB-UniRule"/>
</dbReference>
<dbReference type="InterPro" id="IPR000328">
    <property type="entry name" value="GP41-like"/>
</dbReference>
<keyword evidence="31 32" id="KW-1160">Virus entry into host cell</keyword>
<evidence type="ECO:0000256" key="13">
    <source>
        <dbReference type="ARBA" id="ARBA00022685"/>
    </source>
</evidence>
<feature type="short sequence motif" description="YXXL motif; contains endocytosis signal" evidence="32">
    <location>
        <begin position="697"/>
        <end position="700"/>
    </location>
</feature>
<dbReference type="GO" id="GO:0005198">
    <property type="term" value="F:structural molecule activity"/>
    <property type="evidence" value="ECO:0007669"/>
    <property type="project" value="UniProtKB-UniRule"/>
</dbReference>
<evidence type="ECO:0000256" key="5">
    <source>
        <dbReference type="ARBA" id="ARBA00004578"/>
    </source>
</evidence>
<feature type="coiled-coil region" evidence="32">
    <location>
        <begin position="618"/>
        <end position="652"/>
    </location>
</feature>
<dbReference type="GO" id="GO:0039654">
    <property type="term" value="P:fusion of virus membrane with host endosome membrane"/>
    <property type="evidence" value="ECO:0007669"/>
    <property type="project" value="UniProtKB-UniRule"/>
</dbReference>
<evidence type="ECO:0000256" key="32">
    <source>
        <dbReference type="HAMAP-Rule" id="MF_04083"/>
    </source>
</evidence>
<evidence type="ECO:0000256" key="22">
    <source>
        <dbReference type="ARBA" id="ARBA00022989"/>
    </source>
</evidence>
<evidence type="ECO:0000256" key="34">
    <source>
        <dbReference type="SAM" id="MobiDB-lite"/>
    </source>
</evidence>
<keyword evidence="16 32" id="KW-0732">Signal</keyword>
<evidence type="ECO:0000259" key="35">
    <source>
        <dbReference type="Pfam" id="PF00516"/>
    </source>
</evidence>
<organismHost>
    <name type="scientific">Homo sapiens</name>
    <name type="common">Human</name>
    <dbReference type="NCBI Taxonomy" id="9606"/>
</organismHost>
<evidence type="ECO:0000256" key="26">
    <source>
        <dbReference type="ARBA" id="ARBA00023139"/>
    </source>
</evidence>
<name>A0A0R6BLA9_HV1</name>
<keyword evidence="13 32" id="KW-0165">Cleavage on pair of basic residues</keyword>
<comment type="domain">
    <text evidence="32">The YXXL motif is involved in determining the exact site of viral release at the surface of infected mononuclear cells and promotes endocytosis. YXXL and di-leucine endocytosis motifs interact directly or indirectly with the clathrin adapter complexes, opperate independently, and their activities are not additive.</text>
</comment>
<comment type="function">
    <text evidence="32">Envelope glycoprotein gp160: Oligomerizes in the host endoplasmic reticulum into predominantly trimers. In a second time, gp160 transits in the host Golgi, where glycosylation is completed. The precursor is then proteolytically cleaved in the trans-Golgi and thereby activated by cellular furin or furin-like proteases to produce gp120 and gp41.</text>
</comment>
<comment type="PTM">
    <text evidence="32">Specific enzymatic cleavages in vivo yield mature proteins. Envelope glycoproteins are synthesized as a inactive precursor that is heavily N-glycosylated and processed likely by host cell furin in the Golgi to yield the mature SU and TM proteins. The cleavage site between SU and TM requires the minimal sequence [KR]-X-[KR]-R. About 2 of the 9 disulfide bonds of gp41 are reduced by P4HB/PDI, following binding to CD4 receptor.</text>
</comment>
<evidence type="ECO:0000256" key="12">
    <source>
        <dbReference type="ARBA" id="ARBA00022595"/>
    </source>
</evidence>
<comment type="domain">
    <text evidence="32 33">The 17 amino acids long immunosuppressive region is present in many retroviral envelope proteins. Synthetic peptides derived from this relatively conserved sequence inhibit immune function in vitro and in vivo.</text>
</comment>
<evidence type="ECO:0000313" key="38">
    <source>
        <dbReference type="EMBL" id="AJW33762.1"/>
    </source>
</evidence>
<evidence type="ECO:0000256" key="15">
    <source>
        <dbReference type="ARBA" id="ARBA00022703"/>
    </source>
</evidence>
<feature type="transmembrane region" description="Helical" evidence="33">
    <location>
        <begin position="20"/>
        <end position="41"/>
    </location>
</feature>
<keyword evidence="27 32" id="KW-1015">Disulfide bond</keyword>
<feature type="disulfide bond" evidence="32">
    <location>
        <begin position="219"/>
        <end position="248"/>
    </location>
</feature>
<keyword evidence="18 32" id="KW-0946">Virion</keyword>
<evidence type="ECO:0000256" key="23">
    <source>
        <dbReference type="ARBA" id="ARBA00023046"/>
    </source>
</evidence>
<organism evidence="37">
    <name type="scientific">Human immunodeficiency virus type 1</name>
    <name type="common">HIV-1</name>
    <dbReference type="NCBI Taxonomy" id="11676"/>
    <lineage>
        <taxon>Viruses</taxon>
        <taxon>Riboviria</taxon>
        <taxon>Pararnavirae</taxon>
        <taxon>Artverviricota</taxon>
        <taxon>Revtraviricetes</taxon>
        <taxon>Ortervirales</taxon>
        <taxon>Retroviridae</taxon>
        <taxon>Orthoretrovirinae</taxon>
        <taxon>Lentivirus</taxon>
        <taxon>Lentivirus humimdef1</taxon>
    </lineage>
</organism>
<feature type="domain" description="Retroviral envelope protein GP41-like" evidence="36">
    <location>
        <begin position="515"/>
        <end position="707"/>
    </location>
</feature>
<keyword evidence="8 32" id="KW-1170">Fusion of virus membrane with host endosomal membrane</keyword>
<feature type="compositionally biased region" description="Basic and acidic residues" evidence="34">
    <location>
        <begin position="708"/>
        <end position="727"/>
    </location>
</feature>
<gene>
    <name evidence="32 37" type="primary">env</name>
</gene>
<sequence>MRVTGTQMNWPNLWKWGTLILGLVIICSASDNLWVTVYYGVPVWRDADTTLFCASDAKAHETEVHNVWATHACVPTDPNPQEIYLENVTENFNMWKNNMVEQMQEDVISLWDQSLKPCVKLTPLCVTLKCTNASFANSTNDNNTANVGDITDEVRNCTFNMTTELRDKKQKVHALFYKLDIVPIDNETSGEYRLINCNTSVIKQACPKVSFDPIPIHYCTPAGYAILKCNDKNFNGTGPCKNVSSVQCTHGIKPVVSTQLLLNGSLAEEEIIIRSENLTNNVKTIIVHLNKSVEINCTRPSNNTRTSIHIGPGQVFYRTGDITGNIRKAYCEINGTKWYEALEQVAGKLKEHFNKTISFQPPSGGDLEVTMHHFNCRGEFFYCNTSKLFNIGNKTNETIILPCKIKQIINMWQGAGQAMYAPPISGKINCVSNITGILLTRDGGTNNATNETFRPGGGDIKDNWRSELYKYKVVQIEPLGIAPTKAKRRVVEREKRAVGIGALIFGFLGAAGSTMGAASITLTVQARQLLSGIVQQQSNLLRAIEAQQHMLQLTVWGIKQLQARVLAVERYLKDQKFLGLWGCSGKIICTTAVPWNSTWSNKSYEEIWDNMTWTEWEREISNYTSQIYDILTESQNQQDRNEKDLLELDKWASLWTWFDITNWLWYIKIFIMIVGGLIGLRIIFTVLSIVNRVRQGYSPLSFQTPSHQQREPDRPERIEEGGGAQGRDRSVRLVSGFLALAWDDLRSLCLFSYHRLRDLILIVARTVELLGHSSLKGLRRGWEGLKYLGNLLIYWGQELKISAISLLNATAIAVAGWTDRVIEVAQGAWRAILHIPRRIRQGLERSLL</sequence>
<evidence type="ECO:0000256" key="6">
    <source>
        <dbReference type="ARBA" id="ARBA00004650"/>
    </source>
</evidence>
<keyword evidence="14 32" id="KW-0812">Transmembrane</keyword>
<dbReference type="GO" id="GO:0019064">
    <property type="term" value="P:fusion of virus membrane with host plasma membrane"/>
    <property type="evidence" value="ECO:0007669"/>
    <property type="project" value="UniProtKB-UniRule"/>
</dbReference>
<comment type="domain">
    <text evidence="32">Some of the most genetically diverse regions of the viral genome are present in Env. They are called variable regions 1 through 5 (V1 through V5). Coreceptor usage of gp120 is determined mainly by the primary structure of the third variable region (V3) in the outer domain of gp120. The sequence of V3 determines which coreceptor, CCR5 and/or CXCR4 (corresponding to R5/macrophage, X4/T cell and R5X4/T cell and macrophage tropism), is used to trigger the fusion potential of the Env complex, and hence which cells the virus can infect. Binding to CCR5 involves a region adjacent in addition to V3.</text>
</comment>
<proteinExistence type="inferred from homology"/>
<dbReference type="EMBL" id="KJ952562">
    <property type="protein sequence ID" value="AJW33618.1"/>
    <property type="molecule type" value="Genomic_DNA"/>
</dbReference>
<dbReference type="GO" id="GO:1903911">
    <property type="term" value="P:positive regulation of receptor clustering"/>
    <property type="evidence" value="ECO:0007669"/>
    <property type="project" value="UniProtKB-UniRule"/>
</dbReference>
<dbReference type="GO" id="GO:0019031">
    <property type="term" value="C:viral envelope"/>
    <property type="evidence" value="ECO:0007669"/>
    <property type="project" value="UniProtKB-KW"/>
</dbReference>
<evidence type="ECO:0000256" key="31">
    <source>
        <dbReference type="ARBA" id="ARBA00023296"/>
    </source>
</evidence>
<keyword evidence="26 32" id="KW-0564">Palmitate</keyword>
<dbReference type="GO" id="GO:0052031">
    <property type="term" value="P:symbiont-mediated perturbation of host defense response"/>
    <property type="evidence" value="ECO:0007669"/>
    <property type="project" value="UniProtKB-UniRule"/>
</dbReference>
<comment type="miscellaneous">
    <text evidence="32">HIV-1 lineages are divided in three main groups, M (for Major), O (for Outlier), and N (for New, or Non-M, Non-O). The vast majority of strains found worldwide belong to the group M. Group O seems to be endemic to and largely confined to Cameroon and neighboring countries in West Central Africa, where these viruses represent a small minority of HIV-1 strains. The group N is represented by a limited number of isolates from Cameroonian persons. The group M is further subdivided in 9 clades or subtypes (A to D, F to H, J and K).</text>
</comment>
<comment type="subcellular location">
    <molecule>Transmembrane protein gp41</molecule>
    <subcellularLocation>
        <location evidence="32">Virion membrane</location>
        <topology evidence="32">Single-pass type I membrane protein</topology>
    </subcellularLocation>
    <subcellularLocation>
        <location evidence="32">Host cell membrane</location>
        <topology evidence="32">Single-pass type I membrane protein</topology>
    </subcellularLocation>
    <subcellularLocation>
        <location evidence="32">Host endosome membrane</location>
        <topology evidence="32">Single-pass type I membrane protein</topology>
    </subcellularLocation>
    <text evidence="32">It is probably concentrated at the site of budding and incorporated into the virions possibly by contacts between the cytoplasmic tail of Env and the N-terminus of Gag.</text>
</comment>
<dbReference type="Gene3D" id="1.20.5.490">
    <property type="entry name" value="Single helix bin"/>
    <property type="match status" value="1"/>
</dbReference>
<evidence type="ECO:0000256" key="30">
    <source>
        <dbReference type="ARBA" id="ARBA00023288"/>
    </source>
</evidence>
<evidence type="ECO:0000256" key="2">
    <source>
        <dbReference type="ARBA" id="ARBA00004433"/>
    </source>
</evidence>
<feature type="region of interest" description="Disordered" evidence="34">
    <location>
        <begin position="701"/>
        <end position="727"/>
    </location>
</feature>
<evidence type="ECO:0000256" key="14">
    <source>
        <dbReference type="ARBA" id="ARBA00022692"/>
    </source>
</evidence>
<dbReference type="GO" id="GO:0019062">
    <property type="term" value="P:virion attachment to host cell"/>
    <property type="evidence" value="ECO:0007669"/>
    <property type="project" value="UniProtKB-UniRule"/>
</dbReference>
<keyword evidence="24 32" id="KW-0175">Coiled coil</keyword>
<dbReference type="GO" id="GO:0044175">
    <property type="term" value="C:host cell endosome membrane"/>
    <property type="evidence" value="ECO:0007669"/>
    <property type="project" value="UniProtKB-SubCell"/>
</dbReference>
<keyword evidence="17 32" id="KW-1161">Viral attachment to host cell</keyword>
<dbReference type="FunFam" id="1.20.5.490:FF:000001">
    <property type="entry name" value="Envelope glycoprotein gp160"/>
    <property type="match status" value="1"/>
</dbReference>
<evidence type="ECO:0000256" key="27">
    <source>
        <dbReference type="ARBA" id="ARBA00023157"/>
    </source>
</evidence>
<keyword evidence="28 32" id="KW-0325">Glycoprotein</keyword>
<feature type="disulfide bond" evidence="32">
    <location>
        <begin position="583"/>
        <end position="589"/>
    </location>
</feature>
<evidence type="ECO:0000256" key="11">
    <source>
        <dbReference type="ARBA" id="ARBA00022581"/>
    </source>
</evidence>
<evidence type="ECO:0000256" key="3">
    <source>
        <dbReference type="ARBA" id="ARBA00004505"/>
    </source>
</evidence>
<evidence type="ECO:0000256" key="20">
    <source>
        <dbReference type="ARBA" id="ARBA00022879"/>
    </source>
</evidence>
<feature type="region of interest" description="CD4-binding loop" evidence="32">
    <location>
        <begin position="362"/>
        <end position="372"/>
    </location>
</feature>
<dbReference type="Gene3D" id="2.170.40.20">
    <property type="entry name" value="Human immunodeficiency virus 1, Gp160, envelope glycoprotein"/>
    <property type="match status" value="2"/>
</dbReference>
<feature type="chain" id="PRO_5042623733" description="Transmembrane protein gp41" evidence="32">
    <location>
        <begin position="497"/>
        <end position="848"/>
    </location>
</feature>
<dbReference type="GO" id="GO:0020002">
    <property type="term" value="C:host cell plasma membrane"/>
    <property type="evidence" value="ECO:0007669"/>
    <property type="project" value="UniProtKB-SubCell"/>
</dbReference>
<comment type="PTM">
    <text evidence="32">Highly glycosylated by host. The high number of glycan on the protein is reffered to as 'glycan shield' because it contributes to hide protein sequence from adaptive immune system.</text>
</comment>
<evidence type="ECO:0000256" key="24">
    <source>
        <dbReference type="ARBA" id="ARBA00023054"/>
    </source>
</evidence>
<evidence type="ECO:0000256" key="17">
    <source>
        <dbReference type="ARBA" id="ARBA00022804"/>
    </source>
</evidence>
<dbReference type="GO" id="GO:0019082">
    <property type="term" value="P:viral protein processing"/>
    <property type="evidence" value="ECO:0007669"/>
    <property type="project" value="UniProtKB-UniRule"/>
</dbReference>
<keyword evidence="25 32" id="KW-0472">Membrane</keyword>
<comment type="domain">
    <text evidence="32">The CD4-binding region is targeted by the antibody b12.</text>
</comment>
<keyword evidence="10 32" id="KW-1165">Clathrin-mediated endocytosis of virus by host</keyword>
<keyword evidence="30 32" id="KW-0449">Lipoprotein</keyword>
<dbReference type="CDD" id="cd09909">
    <property type="entry name" value="HIV-1-like_HR1-HR2"/>
    <property type="match status" value="1"/>
</dbReference>
<feature type="chain" id="PRO_5042623731" description="Envelope glycoprotein gp160" evidence="32">
    <location>
        <begin position="32"/>
        <end position="848"/>
    </location>
</feature>
<dbReference type="FunFam" id="2.170.40.20:FF:000004">
    <property type="entry name" value="Envelope glycoprotein gp160"/>
    <property type="match status" value="1"/>
</dbReference>
<evidence type="ECO:0000256" key="28">
    <source>
        <dbReference type="ARBA" id="ARBA00023180"/>
    </source>
</evidence>
<feature type="region of interest" description="Fusion peptide" evidence="32">
    <location>
        <begin position="497"/>
        <end position="517"/>
    </location>
</feature>
<feature type="lipid moiety-binding region" description="S-palmitoyl cysteine; by host" evidence="32">
    <location>
        <position position="749"/>
    </location>
</feature>
<dbReference type="InterPro" id="IPR036377">
    <property type="entry name" value="Gp120_core_sf"/>
</dbReference>
<comment type="miscellaneous">
    <text evidence="32">Inhibitors targeting HIV-1 viral envelope proteins are used as antiretroviral drugs. Attachment of virions to the cell surface via non-specific interactions and CD4 binding can be blocked by inhibitors that include cyanovirin-N, cyclotriazadisulfonamide analogs, PRO 2000, TNX 355 and PRO 542. In addition, BMS 806 can block CD4-induced conformational changes. Env interactions with the coreceptor molecules can be targeted by CCR5 antagonists including SCH-D, maraviroc (UK 427857) and aplaviroc (GW 873140), and the CXCR4 antagonist AMD 070. Fusion of viral and cellular membranes can be inhibited by peptides such as enfuvirtide and tifuvirtide (T 1249). Resistance to inhibitors associated with mutations in Env are observed. Most of the time, single mutations confer only a modest reduction in drug susceptibility. Combination of several mutations is usually required to develop a high-level drug resistance.</text>
</comment>
<comment type="domain">
    <text evidence="32">The membrane proximal external region (MPER) present in gp41 is a tryptophan-rich region recognized by the antibodies 2F5, Z13, and 4E10. MPER seems to play a role in fusion.</text>
</comment>
<feature type="short sequence motif" description="Di-leucine internalization motif" evidence="32">
    <location>
        <begin position="847"/>
        <end position="848"/>
    </location>
</feature>
<evidence type="ECO:0000256" key="21">
    <source>
        <dbReference type="ARBA" id="ARBA00022890"/>
    </source>
</evidence>
<feature type="region of interest" description="V5" evidence="32">
    <location>
        <begin position="446"/>
        <end position="456"/>
    </location>
</feature>
<reference evidence="37" key="1">
    <citation type="journal article" date="2014" name="Open Forum Infect. Dis.">
        <title>Low Multiplicity of HIV-1 Infection and No Vaccine Enhancement in VAX003 Injection Drug Users.</title>
        <authorList>
            <person name="Sterrett S."/>
            <person name="Learn G.H."/>
            <person name="Edlefsen P.T."/>
            <person name="Haynes B.F."/>
            <person name="Hahn B.H."/>
            <person name="Shaw G.M."/>
            <person name="Bar K.J."/>
        </authorList>
    </citation>
    <scope>NUCLEOTIDE SEQUENCE</scope>
    <source>
        <strain evidence="37">3046A02.A1</strain>
        <strain evidence="38">3046B01.C5</strain>
    </source>
</reference>
<feature type="disulfide bond" evidence="32">
    <location>
        <begin position="53"/>
        <end position="73"/>
    </location>
</feature>
<evidence type="ECO:0000256" key="25">
    <source>
        <dbReference type="ARBA" id="ARBA00023136"/>
    </source>
</evidence>
<feature type="region of interest" description="Immunosuppression" evidence="32">
    <location>
        <begin position="559"/>
        <end position="577"/>
    </location>
</feature>
<evidence type="ECO:0000256" key="16">
    <source>
        <dbReference type="ARBA" id="ARBA00022729"/>
    </source>
</evidence>
<comment type="subcellular location">
    <molecule>Surface protein gp120</molecule>
    <subcellularLocation>
        <location evidence="32">Virion membrane</location>
        <topology evidence="32">Peripheral membrane protein</topology>
    </subcellularLocation>
    <subcellularLocation>
        <location evidence="32">Host cell membrane</location>
        <topology evidence="32">Peripheral membrane protein</topology>
    </subcellularLocation>
    <subcellularLocation>
        <location evidence="32">Host endosome membrane</location>
        <topology evidence="32">Single-pass type I membrane protein</topology>
    </subcellularLocation>
    <text evidence="32">The surface protein is not anchored to the viral envelope, but associates with the extravirion surface through its binding to TM. It is probably concentrated at the site of budding and incorporated into the virions possibly by contacts between the cytoplasmic tail of Env and the N-terminus of Gag.</text>
</comment>
<comment type="subcellular location">
    <subcellularLocation>
        <location evidence="3">Host cell membrane</location>
        <topology evidence="3">Peripheral membrane protein</topology>
    </subcellularLocation>
    <subcellularLocation>
        <location evidence="1">Host cell membrane</location>
        <topology evidence="1">Single-pass type I membrane protein</topology>
    </subcellularLocation>
    <subcellularLocation>
        <location evidence="2">Host endosome membrane</location>
        <topology evidence="2">Peripheral membrane protein</topology>
    </subcellularLocation>
    <subcellularLocation>
        <location evidence="5">Host endosome membrane</location>
        <topology evidence="5">Single-pass type I membrane protein</topology>
    </subcellularLocation>
    <subcellularLocation>
        <location evidence="6">Virion membrane</location>
        <topology evidence="6">Peripheral membrane protein</topology>
    </subcellularLocation>
    <subcellularLocation>
        <location evidence="4">Virion membrane</location>
        <topology evidence="4">Single-pass type I membrane protein</topology>
    </subcellularLocation>
</comment>
<dbReference type="InterPro" id="IPR037527">
    <property type="entry name" value="Gp160"/>
</dbReference>
<dbReference type="HAMAP" id="MF_04083">
    <property type="entry name" value="HIV_ENV"/>
    <property type="match status" value="1"/>
</dbReference>
<comment type="subunit">
    <text evidence="32">The mature envelope protein (Env) consists of a homotrimer of non-covalently associated gp120-gp41 heterodimers. The resulting complex protrudes from the virus surface as a spike. There seems to be as few as 10 spikes on the average virion. Surface protein gp120 interacts with host CD4, CCR5 and CXCR4. Gp120 also interacts with the C-type lectins CD209/DC-SIGN and CLEC4M/DC-SIGNR (collectively referred to as DC-SIGN(R)). Gp120 and gp41 interact with GalCer. Gp120 interacts with host ITGA4/ITGB7 complex; on CD4+ T-cells, this interaction results in rapid activation of integrin ITGAL/LFA-1, which facilitates efficient cell-to-cell spreading of HIV-1. Gp120 interacts with cell-associated heparan sulfate; this interaction increases virus infectivity on permissive cells and may be involved in infection of CD4- cells.</text>
</comment>
<keyword evidence="15 32" id="KW-0053">Apoptosis</keyword>
<feature type="topological domain" description="Cytoplasmic" evidence="32">
    <location>
        <begin position="691"/>
        <end position="848"/>
    </location>
</feature>
<comment type="PTM">
    <text evidence="32">Palmitoylation of the transmembrane protein and of Env polyprotein (prior to its proteolytic cleavage) is essential for their association with host cell membrane lipid rafts. Palmitoylation is therefore required for envelope trafficking to classical lipid rafts, but not for viral replication.</text>
</comment>
<comment type="function">
    <text evidence="32">Surface protein gp120: Attaches the virus to the host lymphoid cell by binding to the primary receptor CD4. This interaction induces a structural rearrangement creating a high affinity binding site for a chemokine coreceptor like CXCR4 and/or CCR5. Acts as a ligand for CD209/DC-SIGN and CLEC4M/DC-SIGNR, which are respectively found on dendritic cells (DCs), and on endothelial cells of liver sinusoids and lymph node sinuses. These interactions allow capture of viral particles at mucosal surfaces by these cells and subsequent transmission to permissive cells. HIV subverts the migration properties of dendritic cells to gain access to CD4+ T-cells in lymph nodes. Virus transmission to permissive T-cells occurs either in trans (without DCs infection, through viral capture and transmission), or in cis (following DCs productive infection, through the usual CD4-gp120 interaction), thereby inducing a robust infection. In trans infection, bound virions remain infectious over days and it is proposed that they are not degraded, but protected in non-lysosomal acidic organelles within the DCs close to the cell membrane thus contributing to the viral infectious potential during DCs' migration from the periphery to the lymphoid tissues. On arrival at lymphoid tissues, intact virions recycle back to DCs' cell surface allowing virus transmission to CD4+ T-cells.</text>
</comment>
<feature type="disulfide bond" evidence="32">
    <location>
        <begin position="229"/>
        <end position="240"/>
    </location>
</feature>
<evidence type="ECO:0000256" key="4">
    <source>
        <dbReference type="ARBA" id="ARBA00004563"/>
    </source>
</evidence>
<keyword evidence="23 32" id="KW-1039">Host endosome</keyword>
<keyword evidence="9 32" id="KW-1032">Host cell membrane</keyword>
<feature type="transmembrane region" description="Helical" evidence="33">
    <location>
        <begin position="663"/>
        <end position="690"/>
    </location>
</feature>
<keyword evidence="11 32" id="KW-0945">Host-virus interaction</keyword>
<keyword evidence="7 32" id="KW-1168">Fusion of virus membrane with host membrane</keyword>
<evidence type="ECO:0000256" key="1">
    <source>
        <dbReference type="ARBA" id="ARBA00004402"/>
    </source>
</evidence>
<dbReference type="GO" id="GO:0055036">
    <property type="term" value="C:virion membrane"/>
    <property type="evidence" value="ECO:0007669"/>
    <property type="project" value="UniProtKB-SubCell"/>
</dbReference>
<dbReference type="SUPFAM" id="SSF58069">
    <property type="entry name" value="Virus ectodomain"/>
    <property type="match status" value="1"/>
</dbReference>
<protein>
    <recommendedName>
        <fullName evidence="32">Envelope glycoprotein gp160</fullName>
    </recommendedName>
    <alternativeName>
        <fullName evidence="32">Env polyprotein</fullName>
    </alternativeName>
    <component>
        <recommendedName>
            <fullName evidence="32">Surface protein gp120</fullName>
            <shortName evidence="32">SU</shortName>
        </recommendedName>
        <alternativeName>
            <fullName evidence="32">Glycoprotein 120</fullName>
            <shortName evidence="32">gp120</shortName>
        </alternativeName>
    </component>
    <component>
        <recommendedName>
            <fullName evidence="32">Transmembrane protein gp41</fullName>
            <shortName evidence="32">TM</shortName>
        </recommendedName>
        <alternativeName>
            <fullName evidence="32">Glycoprotein 41</fullName>
            <shortName evidence="32">gp41</shortName>
        </alternativeName>
    </component>
</protein>
<dbReference type="FunFam" id="2.170.40.20:FF:000003">
    <property type="entry name" value="Envelope glycoprotein gp160"/>
    <property type="match status" value="1"/>
</dbReference>
<evidence type="ECO:0000259" key="36">
    <source>
        <dbReference type="Pfam" id="PF00517"/>
    </source>
</evidence>
<accession>A0A0R6BLA9</accession>
<dbReference type="GO" id="GO:1903908">
    <property type="term" value="P:positive regulation of plasma membrane raft polarization"/>
    <property type="evidence" value="ECO:0007669"/>
    <property type="project" value="UniProtKB-UniRule"/>
</dbReference>
<evidence type="ECO:0000256" key="33">
    <source>
        <dbReference type="RuleBase" id="RU363095"/>
    </source>
</evidence>
<comment type="caution">
    <text evidence="32 33">Lacks conserved residue(s) required for the propagation of feature annotation.</text>
</comment>
<comment type="similarity">
    <text evidence="32">Belongs to the HIV-1 env protein family.</text>
</comment>
<feature type="region of interest" description="MPER; binding to GalCer" evidence="32">
    <location>
        <begin position="647"/>
        <end position="668"/>
    </location>
</feature>
<keyword evidence="22 32" id="KW-1133">Transmembrane helix</keyword>
<dbReference type="Gene3D" id="1.10.287.210">
    <property type="match status" value="1"/>
</dbReference>
<dbReference type="Pfam" id="PF00517">
    <property type="entry name" value="GP41"/>
    <property type="match status" value="1"/>
</dbReference>
<evidence type="ECO:0000256" key="9">
    <source>
        <dbReference type="ARBA" id="ARBA00022511"/>
    </source>
</evidence>
<dbReference type="Pfam" id="PF00516">
    <property type="entry name" value="GP120"/>
    <property type="match status" value="1"/>
</dbReference>
<dbReference type="GO" id="GO:0075512">
    <property type="term" value="P:clathrin-dependent endocytosis of virus by host cell"/>
    <property type="evidence" value="ECO:0007669"/>
    <property type="project" value="UniProtKB-UniRule"/>
</dbReference>
<evidence type="ECO:0000256" key="7">
    <source>
        <dbReference type="ARBA" id="ARBA00022506"/>
    </source>
</evidence>
<evidence type="ECO:0000256" key="10">
    <source>
        <dbReference type="ARBA" id="ARBA00022570"/>
    </source>
</evidence>
<feature type="site" description="Cleavage; by host furin" evidence="32">
    <location>
        <begin position="496"/>
        <end position="497"/>
    </location>
</feature>
<evidence type="ECO:0000256" key="18">
    <source>
        <dbReference type="ARBA" id="ARBA00022844"/>
    </source>
</evidence>
<keyword evidence="21 32" id="KW-1164">Virus endocytosis by host</keyword>
<evidence type="ECO:0000256" key="19">
    <source>
        <dbReference type="ARBA" id="ARBA00022870"/>
    </source>
</evidence>
<evidence type="ECO:0000256" key="29">
    <source>
        <dbReference type="ARBA" id="ARBA00023280"/>
    </source>
</evidence>
<dbReference type="InterPro" id="IPR000777">
    <property type="entry name" value="HIV1_Gp120"/>
</dbReference>
<evidence type="ECO:0000256" key="8">
    <source>
        <dbReference type="ARBA" id="ARBA00022510"/>
    </source>
</evidence>
<keyword evidence="20 32" id="KW-0261">Viral envelope protein</keyword>
<comment type="function">
    <text evidence="32">Transmembrane protein gp41: Acts as a class I viral fusion protein. Under the current model, the protein has at least 3 conformational states: pre-fusion native state, pre-hairpin intermediate state, and post-fusion hairpin state. During fusion of viral and target intracellular membranes, the coiled coil regions (heptad repeats) assume a trimer-of-hairpins structure, positioning the fusion peptide in close proximity to the C-terminal region of the ectodomain. The formation of this structure appears to drive apposition and subsequent fusion of viral and target cell membranes. Complete fusion occurs in host cell endosomes and is dynamin-dependent, however some lipid transfer might occur at the plasma membrane. The virus undergoes clathrin-dependent internalization long before endosomal fusion, thus minimizing the surface exposure of conserved viral epitopes during fusion and reducing the efficacy of inhibitors targeting these epitopes. Membranes fusion leads to delivery of the nucleocapsid into the cytoplasm.</text>
</comment>
<feature type="domain" description="Human immunodeficiency virus 1 envelope glycoprotein Gp120" evidence="35">
    <location>
        <begin position="141"/>
        <end position="496"/>
    </location>
</feature>
<feature type="transmembrane region" description="Helical" evidence="33">
    <location>
        <begin position="497"/>
        <end position="520"/>
    </location>
</feature>
<dbReference type="SUPFAM" id="SSF56502">
    <property type="entry name" value="gp120 core"/>
    <property type="match status" value="2"/>
</dbReference>